<organism evidence="3 4">
    <name type="scientific">Lutibacter profundi</name>
    <dbReference type="NCBI Taxonomy" id="1622118"/>
    <lineage>
        <taxon>Bacteria</taxon>
        <taxon>Pseudomonadati</taxon>
        <taxon>Bacteroidota</taxon>
        <taxon>Flavobacteriia</taxon>
        <taxon>Flavobacteriales</taxon>
        <taxon>Flavobacteriaceae</taxon>
        <taxon>Lutibacter</taxon>
    </lineage>
</organism>
<evidence type="ECO:0000256" key="1">
    <source>
        <dbReference type="ARBA" id="ARBA00008007"/>
    </source>
</evidence>
<sequence length="228" mass="26615">MNFLKDIFNVFFPEVCLCCYKALSYNESTICLKCRHDLPLTHFSFEKNNLVEKSFYGRVRIIAATSLFYFSKKGKVQQLIHELKYNKQQQVGNFIGNWLGEEIAESNRFKNIDYIIPVPLHLQKLKLRGYNQVTNFGKSLEKKLQIPYNETFLVKISSTKTQTNKLRLERWKNVQELFVVQHKISLENKHILLIDDIITTGATLESCCNAFENIKNLKISIACMAYTK</sequence>
<dbReference type="EMBL" id="CP013355">
    <property type="protein sequence ID" value="AMC11532.1"/>
    <property type="molecule type" value="Genomic_DNA"/>
</dbReference>
<dbReference type="SUPFAM" id="SSF53271">
    <property type="entry name" value="PRTase-like"/>
    <property type="match status" value="1"/>
</dbReference>
<evidence type="ECO:0000313" key="3">
    <source>
        <dbReference type="EMBL" id="AMC11532.1"/>
    </source>
</evidence>
<evidence type="ECO:0000313" key="4">
    <source>
        <dbReference type="Proteomes" id="UP000059672"/>
    </source>
</evidence>
<keyword evidence="3" id="KW-0328">Glycosyltransferase</keyword>
<dbReference type="KEGG" id="lut:Lupro_09750"/>
<reference evidence="3 4" key="2">
    <citation type="journal article" date="2016" name="Int. J. Syst. Evol. Microbiol.">
        <title>Lutibacter profundi sp. nov., isolated from a deep-sea hydrothermal system on the Arctic Mid-Ocean Ridge and emended description of the genus Lutibacter.</title>
        <authorList>
            <person name="Le Moine Bauer S."/>
            <person name="Roalkvam I."/>
            <person name="Steen I.H."/>
            <person name="Dahle H."/>
        </authorList>
    </citation>
    <scope>NUCLEOTIDE SEQUENCE [LARGE SCALE GENOMIC DNA]</scope>
    <source>
        <strain evidence="3 4">LP1</strain>
    </source>
</reference>
<dbReference type="Proteomes" id="UP000059672">
    <property type="component" value="Chromosome"/>
</dbReference>
<dbReference type="InterPro" id="IPR000836">
    <property type="entry name" value="PRTase_dom"/>
</dbReference>
<dbReference type="Pfam" id="PF00156">
    <property type="entry name" value="Pribosyltran"/>
    <property type="match status" value="1"/>
</dbReference>
<proteinExistence type="inferred from homology"/>
<dbReference type="OrthoDB" id="9779910at2"/>
<dbReference type="PANTHER" id="PTHR47505">
    <property type="entry name" value="DNA UTILIZATION PROTEIN YHGH"/>
    <property type="match status" value="1"/>
</dbReference>
<comment type="similarity">
    <text evidence="1">Belongs to the ComF/GntX family.</text>
</comment>
<dbReference type="PANTHER" id="PTHR47505:SF1">
    <property type="entry name" value="DNA UTILIZATION PROTEIN YHGH"/>
    <property type="match status" value="1"/>
</dbReference>
<dbReference type="PATRIC" id="fig|1622118.3.peg.2013"/>
<dbReference type="STRING" id="1622118.Lupro_09750"/>
<feature type="domain" description="Phosphoribosyltransferase" evidence="2">
    <location>
        <begin position="173"/>
        <end position="225"/>
    </location>
</feature>
<dbReference type="CDD" id="cd06223">
    <property type="entry name" value="PRTases_typeI"/>
    <property type="match status" value="1"/>
</dbReference>
<dbReference type="InterPro" id="IPR051910">
    <property type="entry name" value="ComF/GntX_DNA_util-trans"/>
</dbReference>
<reference evidence="4" key="1">
    <citation type="submission" date="2015-12" db="EMBL/GenBank/DDBJ databases">
        <title>Complete genome sequence of Lutibacter profundus strain LP1.</title>
        <authorList>
            <person name="Wissuwa J."/>
            <person name="Le Moine Bauer S."/>
            <person name="Stokke R."/>
            <person name="Dahle H."/>
            <person name="Steen I.H."/>
        </authorList>
    </citation>
    <scope>NUCLEOTIDE SEQUENCE [LARGE SCALE GENOMIC DNA]</scope>
    <source>
        <strain evidence="4">LP1</strain>
    </source>
</reference>
<gene>
    <name evidence="3" type="ORF">Lupro_09750</name>
</gene>
<evidence type="ECO:0000259" key="2">
    <source>
        <dbReference type="Pfam" id="PF00156"/>
    </source>
</evidence>
<dbReference type="Gene3D" id="3.40.50.2020">
    <property type="match status" value="1"/>
</dbReference>
<accession>A0A109RQ37</accession>
<dbReference type="AlphaFoldDB" id="A0A109RQ37"/>
<keyword evidence="4" id="KW-1185">Reference proteome</keyword>
<dbReference type="InterPro" id="IPR029057">
    <property type="entry name" value="PRTase-like"/>
</dbReference>
<name>A0A109RQ37_9FLAO</name>
<protein>
    <submittedName>
        <fullName evidence="3">Amidophosphoribosyltransferase</fullName>
    </submittedName>
</protein>
<keyword evidence="3" id="KW-0808">Transferase</keyword>
<dbReference type="GO" id="GO:0016757">
    <property type="term" value="F:glycosyltransferase activity"/>
    <property type="evidence" value="ECO:0007669"/>
    <property type="project" value="UniProtKB-KW"/>
</dbReference>
<dbReference type="RefSeq" id="WP_068209452.1">
    <property type="nucleotide sequence ID" value="NZ_CP013355.1"/>
</dbReference>